<feature type="transmembrane region" description="Helical" evidence="5">
    <location>
        <begin position="57"/>
        <end position="78"/>
    </location>
</feature>
<name>A0A0E9M175_9BACT</name>
<gene>
    <name evidence="7" type="ORF">JCM15548_13940</name>
</gene>
<evidence type="ECO:0000256" key="5">
    <source>
        <dbReference type="SAM" id="Phobius"/>
    </source>
</evidence>
<dbReference type="Proteomes" id="UP000032900">
    <property type="component" value="Unassembled WGS sequence"/>
</dbReference>
<evidence type="ECO:0000256" key="3">
    <source>
        <dbReference type="ARBA" id="ARBA00022989"/>
    </source>
</evidence>
<reference evidence="7 8" key="1">
    <citation type="journal article" date="2015" name="Microbes Environ.">
        <title>Distribution and evolution of nitrogen fixation genes in the phylum bacteroidetes.</title>
        <authorList>
            <person name="Inoue J."/>
            <person name="Oshima K."/>
            <person name="Suda W."/>
            <person name="Sakamoto M."/>
            <person name="Iino T."/>
            <person name="Noda S."/>
            <person name="Hongoh Y."/>
            <person name="Hattori M."/>
            <person name="Ohkuma M."/>
        </authorList>
    </citation>
    <scope>NUCLEOTIDE SEQUENCE [LARGE SCALE GENOMIC DNA]</scope>
    <source>
        <strain evidence="7">JCM 15548</strain>
    </source>
</reference>
<evidence type="ECO:0000256" key="4">
    <source>
        <dbReference type="ARBA" id="ARBA00023136"/>
    </source>
</evidence>
<keyword evidence="4 5" id="KW-0472">Membrane</keyword>
<dbReference type="InterPro" id="IPR006977">
    <property type="entry name" value="Yip1_dom"/>
</dbReference>
<protein>
    <recommendedName>
        <fullName evidence="6">Yip1 domain-containing protein</fullName>
    </recommendedName>
</protein>
<evidence type="ECO:0000313" key="7">
    <source>
        <dbReference type="EMBL" id="GAO31567.1"/>
    </source>
</evidence>
<dbReference type="GO" id="GO:0016020">
    <property type="term" value="C:membrane"/>
    <property type="evidence" value="ECO:0007669"/>
    <property type="project" value="UniProtKB-SubCell"/>
</dbReference>
<dbReference type="STRING" id="1236989.JCM15548_13940"/>
<sequence>MSPREEWTSVHAQKKSINEVLTEFSLPLIALVTLATFLNYIFNHQGVNFELALKQAAVIFSALFGGLYLSYLLVKMILPRFGLSGDTNYAFRLVGYGSGLWYIITLITSIIPELVLLHLASFYSFYIIWETVGHEKATSQEQKMTITALIGIMIHLIPYFVKHFLLKLIYF</sequence>
<dbReference type="EMBL" id="BAZW01000052">
    <property type="protein sequence ID" value="GAO31567.1"/>
    <property type="molecule type" value="Genomic_DNA"/>
</dbReference>
<evidence type="ECO:0000256" key="2">
    <source>
        <dbReference type="ARBA" id="ARBA00022692"/>
    </source>
</evidence>
<evidence type="ECO:0000256" key="1">
    <source>
        <dbReference type="ARBA" id="ARBA00004141"/>
    </source>
</evidence>
<comment type="caution">
    <text evidence="7">The sequence shown here is derived from an EMBL/GenBank/DDBJ whole genome shotgun (WGS) entry which is preliminary data.</text>
</comment>
<evidence type="ECO:0000259" key="6">
    <source>
        <dbReference type="Pfam" id="PF04893"/>
    </source>
</evidence>
<dbReference type="Pfam" id="PF04893">
    <property type="entry name" value="Yip1"/>
    <property type="match status" value="1"/>
</dbReference>
<organism evidence="7 8">
    <name type="scientific">Geofilum rubicundum JCM 15548</name>
    <dbReference type="NCBI Taxonomy" id="1236989"/>
    <lineage>
        <taxon>Bacteria</taxon>
        <taxon>Pseudomonadati</taxon>
        <taxon>Bacteroidota</taxon>
        <taxon>Bacteroidia</taxon>
        <taxon>Marinilabiliales</taxon>
        <taxon>Marinilabiliaceae</taxon>
        <taxon>Geofilum</taxon>
    </lineage>
</organism>
<proteinExistence type="predicted"/>
<feature type="transmembrane region" description="Helical" evidence="5">
    <location>
        <begin position="20"/>
        <end position="42"/>
    </location>
</feature>
<keyword evidence="8" id="KW-1185">Reference proteome</keyword>
<keyword evidence="3 5" id="KW-1133">Transmembrane helix</keyword>
<feature type="transmembrane region" description="Helical" evidence="5">
    <location>
        <begin position="146"/>
        <end position="165"/>
    </location>
</feature>
<comment type="subcellular location">
    <subcellularLocation>
        <location evidence="1">Membrane</location>
        <topology evidence="1">Multi-pass membrane protein</topology>
    </subcellularLocation>
</comment>
<evidence type="ECO:0000313" key="8">
    <source>
        <dbReference type="Proteomes" id="UP000032900"/>
    </source>
</evidence>
<dbReference type="AlphaFoldDB" id="A0A0E9M175"/>
<feature type="domain" description="Yip1" evidence="6">
    <location>
        <begin position="2"/>
        <end position="155"/>
    </location>
</feature>
<feature type="transmembrane region" description="Helical" evidence="5">
    <location>
        <begin position="99"/>
        <end position="126"/>
    </location>
</feature>
<accession>A0A0E9M175</accession>
<keyword evidence="2 5" id="KW-0812">Transmembrane</keyword>